<proteinExistence type="predicted"/>
<dbReference type="Proteomes" id="UP000887116">
    <property type="component" value="Unassembled WGS sequence"/>
</dbReference>
<protein>
    <submittedName>
        <fullName evidence="1">Uncharacterized protein</fullName>
    </submittedName>
</protein>
<comment type="caution">
    <text evidence="1">The sequence shown here is derived from an EMBL/GenBank/DDBJ whole genome shotgun (WGS) entry which is preliminary data.</text>
</comment>
<dbReference type="OrthoDB" id="7487068at2759"/>
<keyword evidence="2" id="KW-1185">Reference proteome</keyword>
<organism evidence="1 2">
    <name type="scientific">Trichonephila clavata</name>
    <name type="common">Joro spider</name>
    <name type="synonym">Nephila clavata</name>
    <dbReference type="NCBI Taxonomy" id="2740835"/>
    <lineage>
        <taxon>Eukaryota</taxon>
        <taxon>Metazoa</taxon>
        <taxon>Ecdysozoa</taxon>
        <taxon>Arthropoda</taxon>
        <taxon>Chelicerata</taxon>
        <taxon>Arachnida</taxon>
        <taxon>Araneae</taxon>
        <taxon>Araneomorphae</taxon>
        <taxon>Entelegynae</taxon>
        <taxon>Araneoidea</taxon>
        <taxon>Nephilidae</taxon>
        <taxon>Trichonephila</taxon>
    </lineage>
</organism>
<evidence type="ECO:0000313" key="1">
    <source>
        <dbReference type="EMBL" id="GFR00724.1"/>
    </source>
</evidence>
<accession>A0A8X6HCY8</accession>
<gene>
    <name evidence="1" type="primary">NCL1_47460</name>
    <name evidence="1" type="ORF">TNCT_377631</name>
</gene>
<dbReference type="EMBL" id="BMAO01015279">
    <property type="protein sequence ID" value="GFR00724.1"/>
    <property type="molecule type" value="Genomic_DNA"/>
</dbReference>
<name>A0A8X6HCY8_TRICU</name>
<evidence type="ECO:0000313" key="2">
    <source>
        <dbReference type="Proteomes" id="UP000887116"/>
    </source>
</evidence>
<reference evidence="1" key="1">
    <citation type="submission" date="2020-07" db="EMBL/GenBank/DDBJ databases">
        <title>Multicomponent nature underlies the extraordinary mechanical properties of spider dragline silk.</title>
        <authorList>
            <person name="Kono N."/>
            <person name="Nakamura H."/>
            <person name="Mori M."/>
            <person name="Yoshida Y."/>
            <person name="Ohtoshi R."/>
            <person name="Malay A.D."/>
            <person name="Moran D.A.P."/>
            <person name="Tomita M."/>
            <person name="Numata K."/>
            <person name="Arakawa K."/>
        </authorList>
    </citation>
    <scope>NUCLEOTIDE SEQUENCE</scope>
</reference>
<dbReference type="AlphaFoldDB" id="A0A8X6HCY8"/>
<sequence>MRINKNYNLILQEIYRKYLNTVNKTTGDYIKIQPKSQDDNDNITKLLEIKKEQFDTMDPTTPIKVVIKGLAINTAVKVIESDLTEQGIKFEKITQLRKFSKSYSRFSW</sequence>